<sequence length="247" mass="27576">MMIRLLVAIFIVLLAGCETRTTLAPVVEGQWRARTNYQGKHVVQAGETLYAVAFRYDIDYRQLAAYNHLQSPYNIRVGQVLKIGSTAPRFITTPKTIHKPYPVKRATIKKGPSHYTTVKTYYRPTGKGNWVWPVNGRIATNFVPQEGKKGIDIAGKKGERIRAASSGIVAYAGSGLSGYGNLIIIKHNNQFLTAYGNNLKNLVKEGQTVKAGQVIAEMGMIDRRFWGVHFEIRMAGKPVNPLIYLRN</sequence>
<dbReference type="InterPro" id="IPR016047">
    <property type="entry name" value="M23ase_b-sheet_dom"/>
</dbReference>
<reference evidence="3 4" key="1">
    <citation type="submission" date="2015-11" db="EMBL/GenBank/DDBJ databases">
        <title>Genomic analysis of 38 Legionella species identifies large and diverse effector repertoires.</title>
        <authorList>
            <person name="Burstein D."/>
            <person name="Amaro F."/>
            <person name="Zusman T."/>
            <person name="Lifshitz Z."/>
            <person name="Cohen O."/>
            <person name="Gilbert J.A."/>
            <person name="Pupko T."/>
            <person name="Shuman H.A."/>
            <person name="Segal G."/>
        </authorList>
    </citation>
    <scope>NUCLEOTIDE SEQUENCE [LARGE SCALE GENOMIC DNA]</scope>
    <source>
        <strain evidence="3 4">BL-540</strain>
    </source>
</reference>
<dbReference type="AlphaFoldDB" id="A0A0W0V7X0"/>
<dbReference type="InterPro" id="IPR050570">
    <property type="entry name" value="Cell_wall_metabolism_enzyme"/>
</dbReference>
<feature type="domain" description="LysM" evidence="2">
    <location>
        <begin position="39"/>
        <end position="83"/>
    </location>
</feature>
<dbReference type="PANTHER" id="PTHR21666:SF263">
    <property type="entry name" value="MUREIN HYDROLASE ACTIVATOR NLPD"/>
    <property type="match status" value="1"/>
</dbReference>
<dbReference type="InterPro" id="IPR018392">
    <property type="entry name" value="LysM"/>
</dbReference>
<organism evidence="3 4">
    <name type="scientific">Legionella jordanis</name>
    <dbReference type="NCBI Taxonomy" id="456"/>
    <lineage>
        <taxon>Bacteria</taxon>
        <taxon>Pseudomonadati</taxon>
        <taxon>Pseudomonadota</taxon>
        <taxon>Gammaproteobacteria</taxon>
        <taxon>Legionellales</taxon>
        <taxon>Legionellaceae</taxon>
        <taxon>Legionella</taxon>
    </lineage>
</organism>
<dbReference type="Gene3D" id="2.70.70.10">
    <property type="entry name" value="Glucose Permease (Domain IIA)"/>
    <property type="match status" value="1"/>
</dbReference>
<comment type="caution">
    <text evidence="3">The sequence shown here is derived from an EMBL/GenBank/DDBJ whole genome shotgun (WGS) entry which is preliminary data.</text>
</comment>
<evidence type="ECO:0000313" key="4">
    <source>
        <dbReference type="Proteomes" id="UP000055035"/>
    </source>
</evidence>
<evidence type="ECO:0000313" key="3">
    <source>
        <dbReference type="EMBL" id="KTD16220.1"/>
    </source>
</evidence>
<dbReference type="Pfam" id="PF01551">
    <property type="entry name" value="Peptidase_M23"/>
    <property type="match status" value="1"/>
</dbReference>
<evidence type="ECO:0000256" key="1">
    <source>
        <dbReference type="ARBA" id="ARBA00038420"/>
    </source>
</evidence>
<dbReference type="InterPro" id="IPR011055">
    <property type="entry name" value="Dup_hybrid_motif"/>
</dbReference>
<dbReference type="PANTHER" id="PTHR21666">
    <property type="entry name" value="PEPTIDASE-RELATED"/>
    <property type="match status" value="1"/>
</dbReference>
<gene>
    <name evidence="3" type="ORF">Ljor_0526</name>
</gene>
<keyword evidence="4" id="KW-1185">Reference proteome</keyword>
<dbReference type="GO" id="GO:0004222">
    <property type="term" value="F:metalloendopeptidase activity"/>
    <property type="evidence" value="ECO:0007669"/>
    <property type="project" value="TreeGrafter"/>
</dbReference>
<dbReference type="Pfam" id="PF01476">
    <property type="entry name" value="LysM"/>
    <property type="match status" value="1"/>
</dbReference>
<dbReference type="STRING" id="456.Ljor_0526"/>
<dbReference type="EMBL" id="LNYJ01000011">
    <property type="protein sequence ID" value="KTD16220.1"/>
    <property type="molecule type" value="Genomic_DNA"/>
</dbReference>
<dbReference type="GO" id="GO:0009279">
    <property type="term" value="C:cell outer membrane"/>
    <property type="evidence" value="ECO:0007669"/>
    <property type="project" value="TreeGrafter"/>
</dbReference>
<dbReference type="Proteomes" id="UP000055035">
    <property type="component" value="Unassembled WGS sequence"/>
</dbReference>
<proteinExistence type="inferred from homology"/>
<dbReference type="InterPro" id="IPR036779">
    <property type="entry name" value="LysM_dom_sf"/>
</dbReference>
<dbReference type="Gene3D" id="3.10.350.10">
    <property type="entry name" value="LysM domain"/>
    <property type="match status" value="1"/>
</dbReference>
<dbReference type="PROSITE" id="PS51782">
    <property type="entry name" value="LYSM"/>
    <property type="match status" value="1"/>
</dbReference>
<dbReference type="CDD" id="cd12797">
    <property type="entry name" value="M23_peptidase"/>
    <property type="match status" value="1"/>
</dbReference>
<dbReference type="SUPFAM" id="SSF51261">
    <property type="entry name" value="Duplicated hybrid motif"/>
    <property type="match status" value="1"/>
</dbReference>
<dbReference type="PATRIC" id="fig|456.5.peg.556"/>
<dbReference type="SMART" id="SM00257">
    <property type="entry name" value="LysM"/>
    <property type="match status" value="1"/>
</dbReference>
<evidence type="ECO:0000259" key="2">
    <source>
        <dbReference type="PROSITE" id="PS51782"/>
    </source>
</evidence>
<name>A0A0W0V7X0_9GAMM</name>
<dbReference type="GO" id="GO:0032153">
    <property type="term" value="C:cell division site"/>
    <property type="evidence" value="ECO:0007669"/>
    <property type="project" value="TreeGrafter"/>
</dbReference>
<accession>A0A0W0V7X0</accession>
<dbReference type="RefSeq" id="WP_232004035.1">
    <property type="nucleotide sequence ID" value="NZ_CAAAIC010000004.1"/>
</dbReference>
<protein>
    <recommendedName>
        <fullName evidence="2">LysM domain-containing protein</fullName>
    </recommendedName>
</protein>
<comment type="similarity">
    <text evidence="1">Belongs to the E.coli NlpD/Haemophilus LppB family.</text>
</comment>
<dbReference type="CDD" id="cd00118">
    <property type="entry name" value="LysM"/>
    <property type="match status" value="1"/>
</dbReference>
<dbReference type="PROSITE" id="PS51257">
    <property type="entry name" value="PROKAR_LIPOPROTEIN"/>
    <property type="match status" value="1"/>
</dbReference>